<evidence type="ECO:0000256" key="9">
    <source>
        <dbReference type="ARBA" id="ARBA00023136"/>
    </source>
</evidence>
<dbReference type="InterPro" id="IPR027417">
    <property type="entry name" value="P-loop_NTPase"/>
</dbReference>
<keyword evidence="3" id="KW-0813">Transport</keyword>
<dbReference type="Proteomes" id="UP001190700">
    <property type="component" value="Unassembled WGS sequence"/>
</dbReference>
<dbReference type="FunFam" id="3.40.50.300:FF:000838">
    <property type="entry name" value="ABC multidrug transporter (Eurofung)"/>
    <property type="match status" value="1"/>
</dbReference>
<keyword evidence="9 11" id="KW-0472">Membrane</keyword>
<evidence type="ECO:0000256" key="3">
    <source>
        <dbReference type="ARBA" id="ARBA00022448"/>
    </source>
</evidence>
<dbReference type="InterPro" id="IPR044746">
    <property type="entry name" value="ABCC_6TM_D1"/>
</dbReference>
<protein>
    <submittedName>
        <fullName evidence="14">Uncharacterized protein</fullName>
    </submittedName>
</protein>
<dbReference type="Gene3D" id="3.40.50.300">
    <property type="entry name" value="P-loop containing nucleotide triphosphate hydrolases"/>
    <property type="match status" value="2"/>
</dbReference>
<reference evidence="14 15" key="1">
    <citation type="journal article" date="2015" name="Genome Biol. Evol.">
        <title>Comparative Genomics of a Bacterivorous Green Alga Reveals Evolutionary Causalities and Consequences of Phago-Mixotrophic Mode of Nutrition.</title>
        <authorList>
            <person name="Burns J.A."/>
            <person name="Paasch A."/>
            <person name="Narechania A."/>
            <person name="Kim E."/>
        </authorList>
    </citation>
    <scope>NUCLEOTIDE SEQUENCE [LARGE SCALE GENOMIC DNA]</scope>
    <source>
        <strain evidence="14 15">PLY_AMNH</strain>
    </source>
</reference>
<dbReference type="SMART" id="SM00382">
    <property type="entry name" value="AAA"/>
    <property type="match status" value="2"/>
</dbReference>
<feature type="domain" description="ABC transporter" evidence="12">
    <location>
        <begin position="473"/>
        <end position="698"/>
    </location>
</feature>
<feature type="compositionally biased region" description="Acidic residues" evidence="10">
    <location>
        <begin position="717"/>
        <end position="735"/>
    </location>
</feature>
<feature type="transmembrane region" description="Helical" evidence="11">
    <location>
        <begin position="297"/>
        <end position="314"/>
    </location>
</feature>
<feature type="region of interest" description="Disordered" evidence="10">
    <location>
        <begin position="383"/>
        <end position="422"/>
    </location>
</feature>
<feature type="transmembrane region" description="Helical" evidence="11">
    <location>
        <begin position="920"/>
        <end position="949"/>
    </location>
</feature>
<keyword evidence="5" id="KW-0677">Repeat</keyword>
<dbReference type="PROSITE" id="PS50929">
    <property type="entry name" value="ABC_TM1F"/>
    <property type="match status" value="2"/>
</dbReference>
<dbReference type="CDD" id="cd18579">
    <property type="entry name" value="ABC_6TM_ABCC_D1"/>
    <property type="match status" value="1"/>
</dbReference>
<dbReference type="InterPro" id="IPR011527">
    <property type="entry name" value="ABC1_TM_dom"/>
</dbReference>
<evidence type="ECO:0000259" key="12">
    <source>
        <dbReference type="PROSITE" id="PS50893"/>
    </source>
</evidence>
<dbReference type="PROSITE" id="PS00211">
    <property type="entry name" value="ABC_TRANSPORTER_1"/>
    <property type="match status" value="1"/>
</dbReference>
<dbReference type="Pfam" id="PF00664">
    <property type="entry name" value="ABC_membrane"/>
    <property type="match status" value="2"/>
</dbReference>
<evidence type="ECO:0000256" key="11">
    <source>
        <dbReference type="SAM" id="Phobius"/>
    </source>
</evidence>
<dbReference type="InterPro" id="IPR017871">
    <property type="entry name" value="ABC_transporter-like_CS"/>
</dbReference>
<name>A0AAE0FW63_9CHLO</name>
<keyword evidence="8 11" id="KW-1133">Transmembrane helix</keyword>
<keyword evidence="15" id="KW-1185">Reference proteome</keyword>
<comment type="subcellular location">
    <subcellularLocation>
        <location evidence="1">Membrane</location>
        <topology evidence="1">Multi-pass membrane protein</topology>
    </subcellularLocation>
</comment>
<organism evidence="14 15">
    <name type="scientific">Cymbomonas tetramitiformis</name>
    <dbReference type="NCBI Taxonomy" id="36881"/>
    <lineage>
        <taxon>Eukaryota</taxon>
        <taxon>Viridiplantae</taxon>
        <taxon>Chlorophyta</taxon>
        <taxon>Pyramimonadophyceae</taxon>
        <taxon>Pyramimonadales</taxon>
        <taxon>Pyramimonadaceae</taxon>
        <taxon>Cymbomonas</taxon>
    </lineage>
</organism>
<dbReference type="PANTHER" id="PTHR24223:SF456">
    <property type="entry name" value="MULTIDRUG RESISTANCE-ASSOCIATED PROTEIN LETHAL(2)03659"/>
    <property type="match status" value="1"/>
</dbReference>
<evidence type="ECO:0000313" key="15">
    <source>
        <dbReference type="Proteomes" id="UP001190700"/>
    </source>
</evidence>
<accession>A0AAE0FW63</accession>
<evidence type="ECO:0000256" key="4">
    <source>
        <dbReference type="ARBA" id="ARBA00022692"/>
    </source>
</evidence>
<feature type="domain" description="ABC transporter" evidence="12">
    <location>
        <begin position="1116"/>
        <end position="1351"/>
    </location>
</feature>
<dbReference type="InterPro" id="IPR044726">
    <property type="entry name" value="ABCC_6TM_D2"/>
</dbReference>
<evidence type="ECO:0000256" key="2">
    <source>
        <dbReference type="ARBA" id="ARBA00009726"/>
    </source>
</evidence>
<dbReference type="GO" id="GO:0016020">
    <property type="term" value="C:membrane"/>
    <property type="evidence" value="ECO:0007669"/>
    <property type="project" value="UniProtKB-SubCell"/>
</dbReference>
<feature type="domain" description="ABC transmembrane type-1" evidence="13">
    <location>
        <begin position="66"/>
        <end position="367"/>
    </location>
</feature>
<feature type="transmembrane region" description="Helical" evidence="11">
    <location>
        <begin position="1025"/>
        <end position="1043"/>
    </location>
</feature>
<feature type="region of interest" description="Disordered" evidence="10">
    <location>
        <begin position="715"/>
        <end position="741"/>
    </location>
</feature>
<dbReference type="InterPro" id="IPR003439">
    <property type="entry name" value="ABC_transporter-like_ATP-bd"/>
</dbReference>
<dbReference type="CDD" id="cd03244">
    <property type="entry name" value="ABCC_MRP_domain2"/>
    <property type="match status" value="1"/>
</dbReference>
<gene>
    <name evidence="14" type="ORF">CYMTET_24647</name>
</gene>
<evidence type="ECO:0000259" key="13">
    <source>
        <dbReference type="PROSITE" id="PS50929"/>
    </source>
</evidence>
<dbReference type="SUPFAM" id="SSF90123">
    <property type="entry name" value="ABC transporter transmembrane region"/>
    <property type="match status" value="2"/>
</dbReference>
<dbReference type="PROSITE" id="PS50893">
    <property type="entry name" value="ABC_TRANSPORTER_2"/>
    <property type="match status" value="2"/>
</dbReference>
<feature type="transmembrane region" description="Helical" evidence="11">
    <location>
        <begin position="211"/>
        <end position="237"/>
    </location>
</feature>
<evidence type="ECO:0000256" key="7">
    <source>
        <dbReference type="ARBA" id="ARBA00022840"/>
    </source>
</evidence>
<dbReference type="EMBL" id="LGRX02012847">
    <property type="protein sequence ID" value="KAK3266753.1"/>
    <property type="molecule type" value="Genomic_DNA"/>
</dbReference>
<comment type="caution">
    <text evidence="14">The sequence shown here is derived from an EMBL/GenBank/DDBJ whole genome shotgun (WGS) entry which is preliminary data.</text>
</comment>
<dbReference type="InterPro" id="IPR003593">
    <property type="entry name" value="AAA+_ATPase"/>
</dbReference>
<dbReference type="GO" id="GO:0016887">
    <property type="term" value="F:ATP hydrolysis activity"/>
    <property type="evidence" value="ECO:0007669"/>
    <property type="project" value="InterPro"/>
</dbReference>
<dbReference type="PANTHER" id="PTHR24223">
    <property type="entry name" value="ATP-BINDING CASSETTE SUB-FAMILY C"/>
    <property type="match status" value="1"/>
</dbReference>
<feature type="compositionally biased region" description="Polar residues" evidence="10">
    <location>
        <begin position="396"/>
        <end position="420"/>
    </location>
</feature>
<keyword evidence="6" id="KW-0547">Nucleotide-binding</keyword>
<dbReference type="CDD" id="cd03250">
    <property type="entry name" value="ABCC_MRP_domain1"/>
    <property type="match status" value="1"/>
</dbReference>
<evidence type="ECO:0000256" key="5">
    <source>
        <dbReference type="ARBA" id="ARBA00022737"/>
    </source>
</evidence>
<comment type="similarity">
    <text evidence="2">Belongs to the ABC transporter superfamily. ABCC family. Conjugate transporter (TC 3.A.1.208) subfamily.</text>
</comment>
<dbReference type="Pfam" id="PF00005">
    <property type="entry name" value="ABC_tran"/>
    <property type="match status" value="2"/>
</dbReference>
<dbReference type="InterPro" id="IPR050173">
    <property type="entry name" value="ABC_transporter_C-like"/>
</dbReference>
<keyword evidence="4 11" id="KW-0812">Transmembrane</keyword>
<evidence type="ECO:0000256" key="1">
    <source>
        <dbReference type="ARBA" id="ARBA00004141"/>
    </source>
</evidence>
<dbReference type="GO" id="GO:0140359">
    <property type="term" value="F:ABC-type transporter activity"/>
    <property type="evidence" value="ECO:0007669"/>
    <property type="project" value="InterPro"/>
</dbReference>
<evidence type="ECO:0000256" key="6">
    <source>
        <dbReference type="ARBA" id="ARBA00022741"/>
    </source>
</evidence>
<sequence length="1392" mass="151022">MSQLLFSWVSPIFALGYRRRLEASDLWELAERSKAARLYEEYTRRARSKRRSYMRTVQDMFSGRMLWASLFKFVFVAQQTAQPMLLRGLVDAVQAEKGDSATVLYYTISMAGFSLLGAMAEQTHQQIAYEVGQDMRALSLALIYRKMVNLSTAALSACTTPHDAGPTKGKECDKKKVPSASVISNLASNDVQKLTVFMPLATFLWASPLQVGIAVVLLTFLLGPSALAGIGIILLLVPSNYKLARTMHNLRLRHLPLIDKRLRLCTELCKGMRGVRLNGWQELFLKRMLLVRKDEEVCILNELLVFSAIISYVITIPQVASTGTFLAYALPGGRALSAADAFATLTLFNVLRFPLMNFSDCVSNCVQARVSLHRIQDFLDASDAVDGRTPDPPSSPSETRSPVSPAQAVPSENSFTTGTGSAEDLSVVGAESTSMDGAKGTSVDGAKSTSVDRADCTSVVGAGAVSMEVAEGITVEGASFWWESVGGFQVQNITFRVRAGELLAVVGAVGAGKSTLLAGMLGETGGRGRVRLPANVAYCAQDVWVMNATVRDNILFGRPFDEGWYRQVLEACSLWADLDTFPEQDGTMVGEKGVTLSGGQKARLALARAVYGRPAALLLDDPMSALDARTGQRVHGALLGHSAGLLGLGCAVVLVTHAAQYLAQAAHVLVLHQGEAVFYGTHREMLSRASDPGDPKVEMLLAYADVEQQGVQGALEGQEEEMEEQGQEQEQEEETPGFGQQAHLVSRKLSTMVGKLGEEEGRVRRAVGASTYWKYMMQSGGMKWLVPQAMFLVLERCTYVGTDFWLATWTSAEVSAPASWLGRGLELPAAEGNAAGYSGTYAGLVAVNMLFAVARTVWMVLGGARATRTSFRQLAASILHSTTAFCEATPTGRILNRLTYDVDMMDFLLPTKSLQASASVAWVVTSFIVIGAVLPPMLVVLVAVLVAYFHVFQRFKATFTQLQRLDAVSRSPVQVHFQESAVGGPTIRAFCAKERYVAELNHLVDESSRSFFAFNSCARWFSVRLEAVGSFILLCTGLIVWGWSDLISASLAGLVLVWDLHFLSALNFLSTTLTETESKIVSAERVFEYSCLPAEAPWHAEDAPSPGLSWPERGDLEFQAATMTYRPELPPALKSFTLHVPAGEHVAVVGRTGAGKSTLAVALFRLRELSGGRILVDGTDISQLGLMDVRGRQMCVLPQEPLMLSGTVRHNMDPFQQHDDAAIVRALQAVEMLRMVQGLAGGLDHSLQEAGGNLSIGERQLLCFARTLLRRPRVLVLDEATASVDHSTDERIQKTLREAFDGVTLLTIAHRLQTVMDYQRIVVMSQGKALEAGTPATLLQDPSGALSTLVDSVGPEASLKLRHMAASVAHNNKMSHGVESYAIGSDDGVEDE</sequence>
<dbReference type="Gene3D" id="1.20.1560.10">
    <property type="entry name" value="ABC transporter type 1, transmembrane domain"/>
    <property type="match status" value="2"/>
</dbReference>
<dbReference type="InterPro" id="IPR036640">
    <property type="entry name" value="ABC1_TM_sf"/>
</dbReference>
<evidence type="ECO:0000313" key="14">
    <source>
        <dbReference type="EMBL" id="KAK3266753.1"/>
    </source>
</evidence>
<dbReference type="CDD" id="cd18580">
    <property type="entry name" value="ABC_6TM_ABCC_D2"/>
    <property type="match status" value="1"/>
</dbReference>
<evidence type="ECO:0000256" key="8">
    <source>
        <dbReference type="ARBA" id="ARBA00022989"/>
    </source>
</evidence>
<evidence type="ECO:0000256" key="10">
    <source>
        <dbReference type="SAM" id="MobiDB-lite"/>
    </source>
</evidence>
<feature type="domain" description="ABC transmembrane type-1" evidence="13">
    <location>
        <begin position="791"/>
        <end position="1036"/>
    </location>
</feature>
<dbReference type="GO" id="GO:0005524">
    <property type="term" value="F:ATP binding"/>
    <property type="evidence" value="ECO:0007669"/>
    <property type="project" value="UniProtKB-KW"/>
</dbReference>
<dbReference type="FunFam" id="1.20.1560.10:FF:000013">
    <property type="entry name" value="ABC transporter C family member 2"/>
    <property type="match status" value="1"/>
</dbReference>
<proteinExistence type="inferred from homology"/>
<keyword evidence="7" id="KW-0067">ATP-binding</keyword>
<dbReference type="SUPFAM" id="SSF52540">
    <property type="entry name" value="P-loop containing nucleoside triphosphate hydrolases"/>
    <property type="match status" value="2"/>
</dbReference>